<dbReference type="RefSeq" id="WP_093394838.1">
    <property type="nucleotide sequence ID" value="NZ_FOUU01000004.1"/>
</dbReference>
<dbReference type="Pfam" id="PF01558">
    <property type="entry name" value="POR"/>
    <property type="match status" value="1"/>
</dbReference>
<dbReference type="PANTHER" id="PTHR43854:SF1">
    <property type="entry name" value="INDOLEPYRUVATE OXIDOREDUCTASE SUBUNIT IORB"/>
    <property type="match status" value="1"/>
</dbReference>
<dbReference type="InterPro" id="IPR002869">
    <property type="entry name" value="Pyrv_flavodox_OxRed_cen"/>
</dbReference>
<evidence type="ECO:0000313" key="3">
    <source>
        <dbReference type="EMBL" id="SFM81979.1"/>
    </source>
</evidence>
<keyword evidence="1" id="KW-0560">Oxidoreductase</keyword>
<dbReference type="OrthoDB" id="9800445at2"/>
<dbReference type="GO" id="GO:0016903">
    <property type="term" value="F:oxidoreductase activity, acting on the aldehyde or oxo group of donors"/>
    <property type="evidence" value="ECO:0007669"/>
    <property type="project" value="InterPro"/>
</dbReference>
<reference evidence="3 4" key="1">
    <citation type="submission" date="2016-10" db="EMBL/GenBank/DDBJ databases">
        <authorList>
            <person name="de Groot N.N."/>
        </authorList>
    </citation>
    <scope>NUCLEOTIDE SEQUENCE [LARGE SCALE GENOMIC DNA]</scope>
    <source>
        <strain evidence="3 4">DSM 9990</strain>
    </source>
</reference>
<protein>
    <submittedName>
        <fullName evidence="3">Indolepyruvate ferredoxin oxidoreductase beta subunit</fullName>
    </submittedName>
</protein>
<dbReference type="InterPro" id="IPR019752">
    <property type="entry name" value="Pyrv/ketoisovalerate_OxRed_cat"/>
</dbReference>
<evidence type="ECO:0000259" key="2">
    <source>
        <dbReference type="Pfam" id="PF01558"/>
    </source>
</evidence>
<keyword evidence="3" id="KW-0670">Pyruvate</keyword>
<proteinExistence type="predicted"/>
<feature type="domain" description="Pyruvate/ketoisovalerate oxidoreductase catalytic" evidence="2">
    <location>
        <begin position="11"/>
        <end position="180"/>
    </location>
</feature>
<dbReference type="InterPro" id="IPR052198">
    <property type="entry name" value="IorB_Oxidoreductase"/>
</dbReference>
<sequence>MRNQIVLSGLGGQGVLFATKVLALVATGMGLGVLISETHGMAQRGGNVISHLKVFSRDEPFYGPLVRPGKADVLLAFHREGLDVHGYFLKPGGTAVCNAKDGEFKGLDLEEWKGRTLRFVDATAVALKLGNPVLSNIVLLGFAVAEGFLFGDRGLFEKVLEGIGGPDAGKNLEAFYAGLELASGR</sequence>
<dbReference type="AlphaFoldDB" id="A0A1I4TZD1"/>
<dbReference type="SUPFAM" id="SSF53323">
    <property type="entry name" value="Pyruvate-ferredoxin oxidoreductase, PFOR, domain III"/>
    <property type="match status" value="1"/>
</dbReference>
<dbReference type="Proteomes" id="UP000199611">
    <property type="component" value="Unassembled WGS sequence"/>
</dbReference>
<dbReference type="STRING" id="39841.SAMN05660836_01604"/>
<keyword evidence="4" id="KW-1185">Reference proteome</keyword>
<dbReference type="EMBL" id="FOUU01000004">
    <property type="protein sequence ID" value="SFM81979.1"/>
    <property type="molecule type" value="Genomic_DNA"/>
</dbReference>
<accession>A0A1I4TZD1</accession>
<name>A0A1I4TZD1_9BACT</name>
<organism evidence="3 4">
    <name type="scientific">Thermodesulforhabdus norvegica</name>
    <dbReference type="NCBI Taxonomy" id="39841"/>
    <lineage>
        <taxon>Bacteria</taxon>
        <taxon>Pseudomonadati</taxon>
        <taxon>Thermodesulfobacteriota</taxon>
        <taxon>Syntrophobacteria</taxon>
        <taxon>Syntrophobacterales</taxon>
        <taxon>Thermodesulforhabdaceae</taxon>
        <taxon>Thermodesulforhabdus</taxon>
    </lineage>
</organism>
<gene>
    <name evidence="3" type="ORF">SAMN05660836_01604</name>
</gene>
<dbReference type="PANTHER" id="PTHR43854">
    <property type="entry name" value="INDOLEPYRUVATE OXIDOREDUCTASE SUBUNIT IORB"/>
    <property type="match status" value="1"/>
</dbReference>
<evidence type="ECO:0000256" key="1">
    <source>
        <dbReference type="ARBA" id="ARBA00023002"/>
    </source>
</evidence>
<evidence type="ECO:0000313" key="4">
    <source>
        <dbReference type="Proteomes" id="UP000199611"/>
    </source>
</evidence>
<dbReference type="Gene3D" id="3.40.920.10">
    <property type="entry name" value="Pyruvate-ferredoxin oxidoreductase, PFOR, domain III"/>
    <property type="match status" value="1"/>
</dbReference>